<dbReference type="PROSITE" id="PS51257">
    <property type="entry name" value="PROKAR_LIPOPROTEIN"/>
    <property type="match status" value="1"/>
</dbReference>
<proteinExistence type="predicted"/>
<protein>
    <recommendedName>
        <fullName evidence="3">Tetratricopeptide repeat protein</fullName>
    </recommendedName>
</protein>
<sequence length="208" mass="24567">MNQPFKIRPSSKRSILFLFSSVFILSCGMGDKDKERIYFEAVKDFDNNKRSEAKQGFSRIYDDDPEFQDTRMYLGKIAFYDLDFDEAERKFYDAYAERPEQIDALKWLIKAEFSKKERPMEILKANVQKFLNLCSEDLEVLYIKGILAEESKKPDIAILAYRQILAISSKSALAHERMLLISKRFRDEKGIETHEKALLIRKQRKKQR</sequence>
<comment type="caution">
    <text evidence="1">The sequence shown here is derived from an EMBL/GenBank/DDBJ whole genome shotgun (WGS) entry which is preliminary data.</text>
</comment>
<dbReference type="EMBL" id="MCRM02000015">
    <property type="protein sequence ID" value="PNV74314.1"/>
    <property type="molecule type" value="Genomic_DNA"/>
</dbReference>
<keyword evidence="2" id="KW-1185">Reference proteome</keyword>
<reference evidence="1" key="1">
    <citation type="submission" date="2018-01" db="EMBL/GenBank/DDBJ databases">
        <title>Genomic characterization of Leptospira inadai serogroup Lyme isolated from captured rat in Brazil and comparative analysis with human reference strain.</title>
        <authorList>
            <person name="Moreno L.Z."/>
            <person name="Loureiro A.P."/>
            <person name="Miraglia F."/>
            <person name="Kremer F.S."/>
            <person name="Eslabao M.R."/>
            <person name="Dellagostin O.A."/>
            <person name="Lilenbaum W."/>
            <person name="Moreno A.M."/>
        </authorList>
    </citation>
    <scope>NUCLEOTIDE SEQUENCE [LARGE SCALE GENOMIC DNA]</scope>
    <source>
        <strain evidence="1">M34/99</strain>
    </source>
</reference>
<dbReference type="RefSeq" id="WP_010420072.1">
    <property type="nucleotide sequence ID" value="NZ_MCRM02000015.1"/>
</dbReference>
<evidence type="ECO:0000313" key="2">
    <source>
        <dbReference type="Proteomes" id="UP000094669"/>
    </source>
</evidence>
<dbReference type="Gene3D" id="1.25.40.10">
    <property type="entry name" value="Tetratricopeptide repeat domain"/>
    <property type="match status" value="1"/>
</dbReference>
<gene>
    <name evidence="1" type="ORF">BES34_014100</name>
</gene>
<evidence type="ECO:0000313" key="1">
    <source>
        <dbReference type="EMBL" id="PNV74314.1"/>
    </source>
</evidence>
<evidence type="ECO:0008006" key="3">
    <source>
        <dbReference type="Google" id="ProtNLM"/>
    </source>
</evidence>
<organism evidence="1 2">
    <name type="scientific">Leptospira inadai serovar Lyme</name>
    <dbReference type="NCBI Taxonomy" id="293084"/>
    <lineage>
        <taxon>Bacteria</taxon>
        <taxon>Pseudomonadati</taxon>
        <taxon>Spirochaetota</taxon>
        <taxon>Spirochaetia</taxon>
        <taxon>Leptospirales</taxon>
        <taxon>Leptospiraceae</taxon>
        <taxon>Leptospira</taxon>
    </lineage>
</organism>
<accession>A0ABX4YGK6</accession>
<dbReference type="Proteomes" id="UP000094669">
    <property type="component" value="Unassembled WGS sequence"/>
</dbReference>
<dbReference type="InterPro" id="IPR011990">
    <property type="entry name" value="TPR-like_helical_dom_sf"/>
</dbReference>
<name>A0ABX4YGK6_9LEPT</name>
<dbReference type="SUPFAM" id="SSF48452">
    <property type="entry name" value="TPR-like"/>
    <property type="match status" value="1"/>
</dbReference>